<organism evidence="2 3">
    <name type="scientific">Fusarium mexicanum</name>
    <dbReference type="NCBI Taxonomy" id="751941"/>
    <lineage>
        <taxon>Eukaryota</taxon>
        <taxon>Fungi</taxon>
        <taxon>Dikarya</taxon>
        <taxon>Ascomycota</taxon>
        <taxon>Pezizomycotina</taxon>
        <taxon>Sordariomycetes</taxon>
        <taxon>Hypocreomycetidae</taxon>
        <taxon>Hypocreales</taxon>
        <taxon>Nectriaceae</taxon>
        <taxon>Fusarium</taxon>
        <taxon>Fusarium fujikuroi species complex</taxon>
    </lineage>
</organism>
<evidence type="ECO:0000313" key="3">
    <source>
        <dbReference type="Proteomes" id="UP000522262"/>
    </source>
</evidence>
<feature type="region of interest" description="Disordered" evidence="1">
    <location>
        <begin position="44"/>
        <end position="71"/>
    </location>
</feature>
<dbReference type="AlphaFoldDB" id="A0A8H5MKV8"/>
<sequence length="270" mass="29957">MDGKRVEFEDTDGMVRTVKCNSGIAWILQVRLMPVVEQHYPSERDVVGGPEGAIEAGISTNKNRSPPTRACAPSMEIAHQDSPPPELPGAPLSHPVMLQRKVTPTERKSPKLPSPPSSSDRRRARTAADELPEIFVVAKRDYETRADLSKRLRSVPLSNQDYVRFLSDVETTFRRFDYDARCGRLPISNAIVLGLSELGRGNADLFLLTANIHKDMSSNISPYDTDDPSEDGVIRQRSRDGQFIFSSGFATVVIEVAYSQDKKLLCKAAK</sequence>
<protein>
    <submittedName>
        <fullName evidence="2">Uncharacterized protein</fullName>
    </submittedName>
</protein>
<evidence type="ECO:0000256" key="1">
    <source>
        <dbReference type="SAM" id="MobiDB-lite"/>
    </source>
</evidence>
<proteinExistence type="predicted"/>
<gene>
    <name evidence="2" type="ORF">FMEXI_12896</name>
</gene>
<name>A0A8H5MKV8_9HYPO</name>
<keyword evidence="3" id="KW-1185">Reference proteome</keyword>
<comment type="caution">
    <text evidence="2">The sequence shown here is derived from an EMBL/GenBank/DDBJ whole genome shotgun (WGS) entry which is preliminary data.</text>
</comment>
<accession>A0A8H5MKV8</accession>
<dbReference type="EMBL" id="JAAOAM010000402">
    <property type="protein sequence ID" value="KAF5531565.1"/>
    <property type="molecule type" value="Genomic_DNA"/>
</dbReference>
<reference evidence="2 3" key="1">
    <citation type="submission" date="2020-05" db="EMBL/GenBank/DDBJ databases">
        <title>Identification and distribution of gene clusters putatively required for synthesis of sphingolipid metabolism inhibitors in phylogenetically diverse species of the filamentous fungus Fusarium.</title>
        <authorList>
            <person name="Kim H.-S."/>
            <person name="Busman M."/>
            <person name="Brown D.W."/>
            <person name="Divon H."/>
            <person name="Uhlig S."/>
            <person name="Proctor R.H."/>
        </authorList>
    </citation>
    <scope>NUCLEOTIDE SEQUENCE [LARGE SCALE GENOMIC DNA]</scope>
    <source>
        <strain evidence="2 3">NRRL 53147</strain>
    </source>
</reference>
<feature type="region of interest" description="Disordered" evidence="1">
    <location>
        <begin position="101"/>
        <end position="126"/>
    </location>
</feature>
<evidence type="ECO:0000313" key="2">
    <source>
        <dbReference type="EMBL" id="KAF5531565.1"/>
    </source>
</evidence>
<dbReference type="Proteomes" id="UP000522262">
    <property type="component" value="Unassembled WGS sequence"/>
</dbReference>